<comment type="caution">
    <text evidence="7">The sequence shown here is derived from an EMBL/GenBank/DDBJ whole genome shotgun (WGS) entry which is preliminary data.</text>
</comment>
<dbReference type="OrthoDB" id="63188at2"/>
<reference evidence="7 8" key="1">
    <citation type="journal article" date="2014" name="Arch. Microbiol.">
        <title>Bacillus mesophilum sp. nov., strain IITR-54T, a novel 4-chlorobiphenyl dechlorinating bacterium.</title>
        <authorList>
            <person name="Manickam N."/>
            <person name="Singh N.K."/>
            <person name="Bajaj A."/>
            <person name="Kumar R.M."/>
            <person name="Kaur G."/>
            <person name="Kaur N."/>
            <person name="Bala M."/>
            <person name="Kumar A."/>
            <person name="Mayilraj S."/>
        </authorList>
    </citation>
    <scope>NUCLEOTIDE SEQUENCE [LARGE SCALE GENOMIC DNA]</scope>
    <source>
        <strain evidence="7 8">IITR-54</strain>
    </source>
</reference>
<dbReference type="Pfam" id="PF12698">
    <property type="entry name" value="ABC2_membrane_3"/>
    <property type="match status" value="1"/>
</dbReference>
<protein>
    <submittedName>
        <fullName evidence="7">ABC transporter permease</fullName>
    </submittedName>
</protein>
<evidence type="ECO:0000313" key="8">
    <source>
        <dbReference type="Proteomes" id="UP000441354"/>
    </source>
</evidence>
<feature type="domain" description="ABC-2 type transporter transmembrane" evidence="6">
    <location>
        <begin position="47"/>
        <end position="239"/>
    </location>
</feature>
<accession>A0A7V7RPF8</accession>
<evidence type="ECO:0000256" key="4">
    <source>
        <dbReference type="ARBA" id="ARBA00023136"/>
    </source>
</evidence>
<evidence type="ECO:0000256" key="5">
    <source>
        <dbReference type="SAM" id="Phobius"/>
    </source>
</evidence>
<evidence type="ECO:0000256" key="1">
    <source>
        <dbReference type="ARBA" id="ARBA00004141"/>
    </source>
</evidence>
<keyword evidence="3 5" id="KW-1133">Transmembrane helix</keyword>
<feature type="transmembrane region" description="Helical" evidence="5">
    <location>
        <begin position="168"/>
        <end position="186"/>
    </location>
</feature>
<feature type="transmembrane region" description="Helical" evidence="5">
    <location>
        <begin position="135"/>
        <end position="156"/>
    </location>
</feature>
<gene>
    <name evidence="7" type="ORF">F7732_00910</name>
</gene>
<dbReference type="Proteomes" id="UP000441354">
    <property type="component" value="Unassembled WGS sequence"/>
</dbReference>
<keyword evidence="4 5" id="KW-0472">Membrane</keyword>
<dbReference type="GO" id="GO:0043190">
    <property type="term" value="C:ATP-binding cassette (ABC) transporter complex"/>
    <property type="evidence" value="ECO:0007669"/>
    <property type="project" value="InterPro"/>
</dbReference>
<dbReference type="AlphaFoldDB" id="A0A7V7RPF8"/>
<proteinExistence type="predicted"/>
<feature type="transmembrane region" description="Helical" evidence="5">
    <location>
        <begin position="220"/>
        <end position="240"/>
    </location>
</feature>
<evidence type="ECO:0000259" key="6">
    <source>
        <dbReference type="Pfam" id="PF12698"/>
    </source>
</evidence>
<sequence length="249" mass="28167">MTLKMLITQCRVEIIRILRNPYYVFWSLFMPILFYTLFTRIFNTGIGNQEEWQAHYLMSMTVFSVMGTSIMTLGIRLVEERAKGWSMFMRITPLSDTVYFISKMAGQTFIHIFSIVIIFLAGALINGVDLSAVEWISSGLWILAASLPFLAIGILIGNMKKVDTASGISNVLYLAFAITGGLWMPIDILPEFIQNITTWLPAYNYGNGAWLLVKGELPEWNNVVILAAYLAVFMILSFYIRKKQEAAVG</sequence>
<keyword evidence="2 5" id="KW-0812">Transmembrane</keyword>
<feature type="transmembrane region" description="Helical" evidence="5">
    <location>
        <begin position="98"/>
        <end position="123"/>
    </location>
</feature>
<dbReference type="GO" id="GO:0140359">
    <property type="term" value="F:ABC-type transporter activity"/>
    <property type="evidence" value="ECO:0007669"/>
    <property type="project" value="InterPro"/>
</dbReference>
<evidence type="ECO:0000313" key="7">
    <source>
        <dbReference type="EMBL" id="KAB2335160.1"/>
    </source>
</evidence>
<feature type="transmembrane region" description="Helical" evidence="5">
    <location>
        <begin position="21"/>
        <end position="42"/>
    </location>
</feature>
<feature type="transmembrane region" description="Helical" evidence="5">
    <location>
        <begin position="54"/>
        <end position="78"/>
    </location>
</feature>
<dbReference type="PANTHER" id="PTHR43229:SF6">
    <property type="entry name" value="ABC-TYPE MULTIDRUG TRANSPORT SYSTEM, PERMEASE COMPONENT"/>
    <property type="match status" value="1"/>
</dbReference>
<dbReference type="PIRSF" id="PIRSF006648">
    <property type="entry name" value="DrrB"/>
    <property type="match status" value="1"/>
</dbReference>
<dbReference type="EMBL" id="WBOT01000001">
    <property type="protein sequence ID" value="KAB2335160.1"/>
    <property type="molecule type" value="Genomic_DNA"/>
</dbReference>
<evidence type="ECO:0000256" key="3">
    <source>
        <dbReference type="ARBA" id="ARBA00022989"/>
    </source>
</evidence>
<organism evidence="7 8">
    <name type="scientific">Bacillus mesophilum</name>
    <dbReference type="NCBI Taxonomy" id="1071718"/>
    <lineage>
        <taxon>Bacteria</taxon>
        <taxon>Bacillati</taxon>
        <taxon>Bacillota</taxon>
        <taxon>Bacilli</taxon>
        <taxon>Bacillales</taxon>
        <taxon>Bacillaceae</taxon>
        <taxon>Bacillus</taxon>
    </lineage>
</organism>
<name>A0A7V7RPF8_9BACI</name>
<keyword evidence="8" id="KW-1185">Reference proteome</keyword>
<dbReference type="PANTHER" id="PTHR43229">
    <property type="entry name" value="NODULATION PROTEIN J"/>
    <property type="match status" value="1"/>
</dbReference>
<evidence type="ECO:0000256" key="2">
    <source>
        <dbReference type="ARBA" id="ARBA00022692"/>
    </source>
</evidence>
<dbReference type="InterPro" id="IPR000412">
    <property type="entry name" value="ABC_2_transport"/>
</dbReference>
<dbReference type="InterPro" id="IPR051784">
    <property type="entry name" value="Nod_factor_ABC_transporter"/>
</dbReference>
<comment type="subcellular location">
    <subcellularLocation>
        <location evidence="1">Membrane</location>
        <topology evidence="1">Multi-pass membrane protein</topology>
    </subcellularLocation>
</comment>
<dbReference type="InterPro" id="IPR013525">
    <property type="entry name" value="ABC2_TM"/>
</dbReference>